<dbReference type="EMBL" id="BORC01000001">
    <property type="protein sequence ID" value="GIN60781.1"/>
    <property type="molecule type" value="Genomic_DNA"/>
</dbReference>
<dbReference type="InterPro" id="IPR019658">
    <property type="entry name" value="DUF2515"/>
</dbReference>
<dbReference type="AlphaFoldDB" id="A0A919WFI5"/>
<evidence type="ECO:0008006" key="3">
    <source>
        <dbReference type="Google" id="ProtNLM"/>
    </source>
</evidence>
<name>A0A919WFI5_9BACI</name>
<comment type="caution">
    <text evidence="1">The sequence shown here is derived from an EMBL/GenBank/DDBJ whole genome shotgun (WGS) entry which is preliminary data.</text>
</comment>
<sequence length="339" mass="40894">MIMEYADLSGTERKIIHSIKGLVKQNNIDNLSRTEAYLRYYQENKAIKWSFLAHMVSRNAGWNMCDLKGKWFSKVIGKQKRDLLFQTYEKANWLIFQDAYPQLLLYQYSTKKGKAMFHLLKFFQVSQFMEQEWRHYWHSQDHVRILLALIINEQNIIQKPVIENSFYKEHVFRTFLFSFQDWFHYSCVLLPTVNGELFGASVNGFRSVDKRIDLGKRLVSILFHEGLYSYFYEFAINTIHTGSRSDYEQYLQNKANSVTPELRLAYPIVHHRMEPLKDWSKQKKLKPNWFTTTVHHRHPVVLTSWYKRKQKKLHRTILFKERLERILSIYKKKEEIMDD</sequence>
<reference evidence="1" key="1">
    <citation type="submission" date="2021-03" db="EMBL/GenBank/DDBJ databases">
        <title>Antimicrobial resistance genes in bacteria isolated from Japanese honey, and their potential for conferring macrolide and lincosamide resistance in the American foulbrood pathogen Paenibacillus larvae.</title>
        <authorList>
            <person name="Okamoto M."/>
            <person name="Kumagai M."/>
            <person name="Kanamori H."/>
            <person name="Takamatsu D."/>
        </authorList>
    </citation>
    <scope>NUCLEOTIDE SEQUENCE</scope>
    <source>
        <strain evidence="1">J27TS8</strain>
    </source>
</reference>
<accession>A0A919WFI5</accession>
<evidence type="ECO:0000313" key="1">
    <source>
        <dbReference type="EMBL" id="GIN60781.1"/>
    </source>
</evidence>
<dbReference type="Pfam" id="PF10720">
    <property type="entry name" value="DUF2515"/>
    <property type="match status" value="1"/>
</dbReference>
<protein>
    <recommendedName>
        <fullName evidence="3">DUF2515 domain-containing protein</fullName>
    </recommendedName>
</protein>
<keyword evidence="2" id="KW-1185">Reference proteome</keyword>
<gene>
    <name evidence="1" type="ORF">J27TS8_07740</name>
</gene>
<proteinExistence type="predicted"/>
<organism evidence="1 2">
    <name type="scientific">Robertmurraya siralis</name>
    <dbReference type="NCBI Taxonomy" id="77777"/>
    <lineage>
        <taxon>Bacteria</taxon>
        <taxon>Bacillati</taxon>
        <taxon>Bacillota</taxon>
        <taxon>Bacilli</taxon>
        <taxon>Bacillales</taxon>
        <taxon>Bacillaceae</taxon>
        <taxon>Robertmurraya</taxon>
    </lineage>
</organism>
<dbReference type="Proteomes" id="UP000682111">
    <property type="component" value="Unassembled WGS sequence"/>
</dbReference>
<evidence type="ECO:0000313" key="2">
    <source>
        <dbReference type="Proteomes" id="UP000682111"/>
    </source>
</evidence>